<evidence type="ECO:0000256" key="2">
    <source>
        <dbReference type="ARBA" id="ARBA00008767"/>
    </source>
</evidence>
<proteinExistence type="inferred from homology"/>
<protein>
    <recommendedName>
        <fullName evidence="3">Transcription initiation factor TFIID subunit 8</fullName>
    </recommendedName>
</protein>
<keyword evidence="5" id="KW-0804">Transcription</keyword>
<evidence type="ECO:0000256" key="5">
    <source>
        <dbReference type="ARBA" id="ARBA00023163"/>
    </source>
</evidence>
<dbReference type="InterPro" id="IPR009072">
    <property type="entry name" value="Histone-fold"/>
</dbReference>
<comment type="similarity">
    <text evidence="2">Belongs to the TAF8 family.</text>
</comment>
<dbReference type="GO" id="GO:0005669">
    <property type="term" value="C:transcription factor TFIID complex"/>
    <property type="evidence" value="ECO:0007669"/>
    <property type="project" value="InterPro"/>
</dbReference>
<evidence type="ECO:0000313" key="8">
    <source>
        <dbReference type="Proteomes" id="UP000887565"/>
    </source>
</evidence>
<dbReference type="Pfam" id="PF10406">
    <property type="entry name" value="TAF8_C"/>
    <property type="match status" value="1"/>
</dbReference>
<accession>A0A915L6I4</accession>
<comment type="subcellular location">
    <subcellularLocation>
        <location evidence="1">Nucleus</location>
    </subcellularLocation>
</comment>
<dbReference type="InterPro" id="IPR037818">
    <property type="entry name" value="TAF8"/>
</dbReference>
<dbReference type="PANTHER" id="PTHR46469:SF1">
    <property type="entry name" value="TRANSCRIPTION INITIATION FACTOR TFIID SUBUNIT 8"/>
    <property type="match status" value="1"/>
</dbReference>
<dbReference type="InterPro" id="IPR006565">
    <property type="entry name" value="BTP"/>
</dbReference>
<keyword evidence="8" id="KW-1185">Reference proteome</keyword>
<evidence type="ECO:0000259" key="7">
    <source>
        <dbReference type="SMART" id="SM00576"/>
    </source>
</evidence>
<dbReference type="InterPro" id="IPR019473">
    <property type="entry name" value="TFIID_su8_C"/>
</dbReference>
<evidence type="ECO:0000313" key="9">
    <source>
        <dbReference type="WBParaSite" id="nRc.2.0.1.t46397-RA"/>
    </source>
</evidence>
<reference evidence="9" key="1">
    <citation type="submission" date="2022-11" db="UniProtKB">
        <authorList>
            <consortium name="WormBaseParasite"/>
        </authorList>
    </citation>
    <scope>IDENTIFICATION</scope>
</reference>
<keyword evidence="4" id="KW-0805">Transcription regulation</keyword>
<keyword evidence="6" id="KW-0539">Nucleus</keyword>
<dbReference type="WBParaSite" id="nRc.2.0.1.t46397-RA">
    <property type="protein sequence ID" value="nRc.2.0.1.t46397-RA"/>
    <property type="gene ID" value="nRc.2.0.1.g46397"/>
</dbReference>
<dbReference type="Pfam" id="PF07524">
    <property type="entry name" value="Bromo_TP"/>
    <property type="match status" value="1"/>
</dbReference>
<evidence type="ECO:0000256" key="4">
    <source>
        <dbReference type="ARBA" id="ARBA00023015"/>
    </source>
</evidence>
<dbReference type="GO" id="GO:0046982">
    <property type="term" value="F:protein heterodimerization activity"/>
    <property type="evidence" value="ECO:0007669"/>
    <property type="project" value="InterPro"/>
</dbReference>
<dbReference type="SMART" id="SM00576">
    <property type="entry name" value="BTP"/>
    <property type="match status" value="1"/>
</dbReference>
<dbReference type="Proteomes" id="UP000887565">
    <property type="component" value="Unplaced"/>
</dbReference>
<organism evidence="8 9">
    <name type="scientific">Romanomermis culicivorax</name>
    <name type="common">Nematode worm</name>
    <dbReference type="NCBI Taxonomy" id="13658"/>
    <lineage>
        <taxon>Eukaryota</taxon>
        <taxon>Metazoa</taxon>
        <taxon>Ecdysozoa</taxon>
        <taxon>Nematoda</taxon>
        <taxon>Enoplea</taxon>
        <taxon>Dorylaimia</taxon>
        <taxon>Mermithida</taxon>
        <taxon>Mermithoidea</taxon>
        <taxon>Mermithidae</taxon>
        <taxon>Romanomermis</taxon>
    </lineage>
</organism>
<name>A0A915L6I4_ROMCU</name>
<dbReference type="Gene3D" id="1.10.20.10">
    <property type="entry name" value="Histone, subunit A"/>
    <property type="match status" value="1"/>
</dbReference>
<evidence type="ECO:0000256" key="1">
    <source>
        <dbReference type="ARBA" id="ARBA00004123"/>
    </source>
</evidence>
<evidence type="ECO:0000256" key="3">
    <source>
        <dbReference type="ARBA" id="ARBA00017307"/>
    </source>
</evidence>
<feature type="domain" description="Bromodomain associated" evidence="7">
    <location>
        <begin position="3"/>
        <end position="78"/>
    </location>
</feature>
<dbReference type="OMA" id="SAHNYCE"/>
<dbReference type="AlphaFoldDB" id="A0A915L6I4"/>
<sequence length="269" mass="29911">MTEPVIRATLKMCVAALSKQQGFDISTESVIETLTEMLQNITEVGCSSKIICELASRTTVIPSDASLALIEMGLDLNDLVSQTLRRDGYGSSREARIIISREARIIIAAQYNFDGFFRLSARSQPPTIEIKTLNVGNPRPHPSHIANHFPNFPDPHTYLQTPAQTEYTSDYESSRTACSEQQRNIEQSLIRFVRDINPGSSSTLYVGDEAYKIILPVDEPKSYLTALLPQDVAPGDVVEEETDTVSSKYLDNPFLRPVKMPRTVDKAIS</sequence>
<dbReference type="GO" id="GO:0006367">
    <property type="term" value="P:transcription initiation at RNA polymerase II promoter"/>
    <property type="evidence" value="ECO:0007669"/>
    <property type="project" value="TreeGrafter"/>
</dbReference>
<evidence type="ECO:0000256" key="6">
    <source>
        <dbReference type="ARBA" id="ARBA00023242"/>
    </source>
</evidence>
<dbReference type="CDD" id="cd08049">
    <property type="entry name" value="TAF8"/>
    <property type="match status" value="1"/>
</dbReference>
<dbReference type="PANTHER" id="PTHR46469">
    <property type="entry name" value="TRANSCRIPTION INITIATION FACTOR TFIID SUBUNIT 8"/>
    <property type="match status" value="1"/>
</dbReference>